<gene>
    <name evidence="3" type="ORF">Pmani_036205</name>
</gene>
<protein>
    <submittedName>
        <fullName evidence="3">Uncharacterized protein</fullName>
    </submittedName>
</protein>
<comment type="caution">
    <text evidence="3">The sequence shown here is derived from an EMBL/GenBank/DDBJ whole genome shotgun (WGS) entry which is preliminary data.</text>
</comment>
<keyword evidence="2" id="KW-0472">Membrane</keyword>
<dbReference type="Gene3D" id="1.20.58.80">
    <property type="entry name" value="Phosphotransferase system, lactose/cellobiose-type IIA subunit"/>
    <property type="match status" value="1"/>
</dbReference>
<name>A0AAE1NIV4_9EUCA</name>
<proteinExistence type="predicted"/>
<dbReference type="AlphaFoldDB" id="A0AAE1NIV4"/>
<keyword evidence="4" id="KW-1185">Reference proteome</keyword>
<accession>A0AAE1NIV4</accession>
<sequence length="195" mass="21356">MSSGDGSHSLRRHPLRSPNKKAKKSDDKGSRTQNISVHTKNFYIASYPVVLLFNILRSVLYHVYLLLKTLFRAGDYLAHGRTTHEIPPNNITPHTTTTSVVITDLDSIGVVGSGGEAEQQVVVEEGRSGDIEFCGGVGGGDNNMPPPKSINNPPNPGPGDPLLARQKHHHRKAFEYISKALKIDEENEGRVLTML</sequence>
<feature type="region of interest" description="Disordered" evidence="1">
    <location>
        <begin position="1"/>
        <end position="32"/>
    </location>
</feature>
<feature type="compositionally biased region" description="Basic residues" evidence="1">
    <location>
        <begin position="9"/>
        <end position="23"/>
    </location>
</feature>
<evidence type="ECO:0000256" key="2">
    <source>
        <dbReference type="SAM" id="Phobius"/>
    </source>
</evidence>
<feature type="compositionally biased region" description="Pro residues" evidence="1">
    <location>
        <begin position="144"/>
        <end position="159"/>
    </location>
</feature>
<evidence type="ECO:0000313" key="3">
    <source>
        <dbReference type="EMBL" id="KAK4290934.1"/>
    </source>
</evidence>
<dbReference type="Proteomes" id="UP001292094">
    <property type="component" value="Unassembled WGS sequence"/>
</dbReference>
<evidence type="ECO:0000313" key="4">
    <source>
        <dbReference type="Proteomes" id="UP001292094"/>
    </source>
</evidence>
<keyword evidence="2" id="KW-0812">Transmembrane</keyword>
<feature type="region of interest" description="Disordered" evidence="1">
    <location>
        <begin position="139"/>
        <end position="164"/>
    </location>
</feature>
<organism evidence="3 4">
    <name type="scientific">Petrolisthes manimaculis</name>
    <dbReference type="NCBI Taxonomy" id="1843537"/>
    <lineage>
        <taxon>Eukaryota</taxon>
        <taxon>Metazoa</taxon>
        <taxon>Ecdysozoa</taxon>
        <taxon>Arthropoda</taxon>
        <taxon>Crustacea</taxon>
        <taxon>Multicrustacea</taxon>
        <taxon>Malacostraca</taxon>
        <taxon>Eumalacostraca</taxon>
        <taxon>Eucarida</taxon>
        <taxon>Decapoda</taxon>
        <taxon>Pleocyemata</taxon>
        <taxon>Anomura</taxon>
        <taxon>Galatheoidea</taxon>
        <taxon>Porcellanidae</taxon>
        <taxon>Petrolisthes</taxon>
    </lineage>
</organism>
<evidence type="ECO:0000256" key="1">
    <source>
        <dbReference type="SAM" id="MobiDB-lite"/>
    </source>
</evidence>
<dbReference type="EMBL" id="JAWZYT010005325">
    <property type="protein sequence ID" value="KAK4290934.1"/>
    <property type="molecule type" value="Genomic_DNA"/>
</dbReference>
<reference evidence="3" key="1">
    <citation type="submission" date="2023-11" db="EMBL/GenBank/DDBJ databases">
        <title>Genome assemblies of two species of porcelain crab, Petrolisthes cinctipes and Petrolisthes manimaculis (Anomura: Porcellanidae).</title>
        <authorList>
            <person name="Angst P."/>
        </authorList>
    </citation>
    <scope>NUCLEOTIDE SEQUENCE</scope>
    <source>
        <strain evidence="3">PB745_02</strain>
        <tissue evidence="3">Gill</tissue>
    </source>
</reference>
<keyword evidence="2" id="KW-1133">Transmembrane helix</keyword>
<feature type="transmembrane region" description="Helical" evidence="2">
    <location>
        <begin position="44"/>
        <end position="67"/>
    </location>
</feature>